<accession>A0AC34FNK3</accession>
<sequence>MKIFVLVFILATVYNLKAVTLQGKNYATFVEFEKKFNLDFKDAEERGYRFTVFNNNLKEIDRLNIEYPEATFGITSFTHLTKEEFSKRLLPDNLVTPGSPDPLPQNFSIKADPYVDWRSKNVVSSIKNQEDCGDCYAFATAAAVESYTAIKTRVLPNLSEQQILDCDSKSNGCTWGYLYSALDIAKDTGLVTYSNYPYQDEKETCKSLSGSKYKISGHTWLPHDENAIAAAVSSTGPVPFVMICPSALMHYTGGVFSMSADTCKADSIGNHIPLIIGYNSDYWIIKNSWGTGWGEKGFFRLKKGINACNVTLEARSLY</sequence>
<organism evidence="1 2">
    <name type="scientific">Panagrolaimus sp. ES5</name>
    <dbReference type="NCBI Taxonomy" id="591445"/>
    <lineage>
        <taxon>Eukaryota</taxon>
        <taxon>Metazoa</taxon>
        <taxon>Ecdysozoa</taxon>
        <taxon>Nematoda</taxon>
        <taxon>Chromadorea</taxon>
        <taxon>Rhabditida</taxon>
        <taxon>Tylenchina</taxon>
        <taxon>Panagrolaimomorpha</taxon>
        <taxon>Panagrolaimoidea</taxon>
        <taxon>Panagrolaimidae</taxon>
        <taxon>Panagrolaimus</taxon>
    </lineage>
</organism>
<dbReference type="WBParaSite" id="ES5_v2.g18916.t1">
    <property type="protein sequence ID" value="ES5_v2.g18916.t1"/>
    <property type="gene ID" value="ES5_v2.g18916"/>
</dbReference>
<reference evidence="2" key="1">
    <citation type="submission" date="2022-11" db="UniProtKB">
        <authorList>
            <consortium name="WormBaseParasite"/>
        </authorList>
    </citation>
    <scope>IDENTIFICATION</scope>
</reference>
<proteinExistence type="predicted"/>
<protein>
    <submittedName>
        <fullName evidence="2">Uncharacterized protein</fullName>
    </submittedName>
</protein>
<name>A0AC34FNK3_9BILA</name>
<dbReference type="Proteomes" id="UP000887579">
    <property type="component" value="Unplaced"/>
</dbReference>
<evidence type="ECO:0000313" key="1">
    <source>
        <dbReference type="Proteomes" id="UP000887579"/>
    </source>
</evidence>
<evidence type="ECO:0000313" key="2">
    <source>
        <dbReference type="WBParaSite" id="ES5_v2.g18916.t1"/>
    </source>
</evidence>